<dbReference type="Pfam" id="PF13279">
    <property type="entry name" value="4HBT_2"/>
    <property type="match status" value="1"/>
</dbReference>
<dbReference type="CDD" id="cd00586">
    <property type="entry name" value="4HBT"/>
    <property type="match status" value="1"/>
</dbReference>
<evidence type="ECO:0000256" key="1">
    <source>
        <dbReference type="ARBA" id="ARBA00005953"/>
    </source>
</evidence>
<evidence type="ECO:0000256" key="2">
    <source>
        <dbReference type="ARBA" id="ARBA00022801"/>
    </source>
</evidence>
<dbReference type="PIRSF" id="PIRSF003230">
    <property type="entry name" value="YbgC"/>
    <property type="match status" value="1"/>
</dbReference>
<comment type="similarity">
    <text evidence="1">Belongs to the 4-hydroxybenzoyl-CoA thioesterase family.</text>
</comment>
<dbReference type="Gene3D" id="3.10.129.10">
    <property type="entry name" value="Hotdog Thioesterase"/>
    <property type="match status" value="1"/>
</dbReference>
<dbReference type="InterPro" id="IPR006684">
    <property type="entry name" value="YbgC/YbaW"/>
</dbReference>
<dbReference type="PANTHER" id="PTHR31793">
    <property type="entry name" value="4-HYDROXYBENZOYL-COA THIOESTERASE FAMILY MEMBER"/>
    <property type="match status" value="1"/>
</dbReference>
<dbReference type="FunFam" id="3.10.129.10:FF:000004">
    <property type="entry name" value="Tol-pal system-associated acyl-CoA thioesterase"/>
    <property type="match status" value="1"/>
</dbReference>
<keyword evidence="4" id="KW-1185">Reference proteome</keyword>
<gene>
    <name evidence="3" type="primary">ybgC</name>
    <name evidence="3" type="ORF">NCTC13093_01417</name>
</gene>
<dbReference type="GO" id="GO:0047617">
    <property type="term" value="F:fatty acyl-CoA hydrolase activity"/>
    <property type="evidence" value="ECO:0007669"/>
    <property type="project" value="TreeGrafter"/>
</dbReference>
<dbReference type="InterPro" id="IPR029069">
    <property type="entry name" value="HotDog_dom_sf"/>
</dbReference>
<dbReference type="OrthoDB" id="9808429at2"/>
<proteinExistence type="inferred from homology"/>
<dbReference type="PROSITE" id="PS01328">
    <property type="entry name" value="4HBCOA_THIOESTERASE"/>
    <property type="match status" value="1"/>
</dbReference>
<dbReference type="RefSeq" id="WP_113744133.1">
    <property type="nucleotide sequence ID" value="NZ_UAPU01000007.1"/>
</dbReference>
<accession>A0A2X0VUB9</accession>
<dbReference type="NCBIfam" id="TIGR00051">
    <property type="entry name" value="YbgC/FadM family acyl-CoA thioesterase"/>
    <property type="match status" value="1"/>
</dbReference>
<dbReference type="EC" id="3.1.2.-" evidence="3"/>
<evidence type="ECO:0000313" key="3">
    <source>
        <dbReference type="EMBL" id="SPT70019.1"/>
    </source>
</evidence>
<name>A0A2X0VUB9_9GAMM</name>
<dbReference type="InterPro" id="IPR008272">
    <property type="entry name" value="HB-CoA_thioesterase_AS"/>
</dbReference>
<protein>
    <submittedName>
        <fullName evidence="3">Acyl-CoA thioester hydrolase YbgC</fullName>
        <ecNumber evidence="3">3.1.2.-</ecNumber>
    </submittedName>
</protein>
<organism evidence="3 4">
    <name type="scientific">Anaerobiospirillum thomasii</name>
    <dbReference type="NCBI Taxonomy" id="179995"/>
    <lineage>
        <taxon>Bacteria</taxon>
        <taxon>Pseudomonadati</taxon>
        <taxon>Pseudomonadota</taxon>
        <taxon>Gammaproteobacteria</taxon>
        <taxon>Aeromonadales</taxon>
        <taxon>Succinivibrionaceae</taxon>
        <taxon>Anaerobiospirillum</taxon>
    </lineage>
</organism>
<evidence type="ECO:0000313" key="4">
    <source>
        <dbReference type="Proteomes" id="UP000250086"/>
    </source>
</evidence>
<dbReference type="PANTHER" id="PTHR31793:SF37">
    <property type="entry name" value="ACYL-COA THIOESTER HYDROLASE YBGC"/>
    <property type="match status" value="1"/>
</dbReference>
<dbReference type="AlphaFoldDB" id="A0A2X0VUB9"/>
<sequence length="143" mass="16445">MSFTINARVYYEDTDAGGIVYHANYLKFTERARTDWLRQLDISQDKMLKEGVGFVISRINARFIKSARLDDMLTISCIPVRVRRVGISFFQQIFNDSGELLFEMECDIAYLDLKKGLPMRMDGPAMDFALSQVPADISDMRVK</sequence>
<dbReference type="EMBL" id="UAPV01000001">
    <property type="protein sequence ID" value="SPT70019.1"/>
    <property type="molecule type" value="Genomic_DNA"/>
</dbReference>
<dbReference type="Proteomes" id="UP000250086">
    <property type="component" value="Unassembled WGS sequence"/>
</dbReference>
<dbReference type="SUPFAM" id="SSF54637">
    <property type="entry name" value="Thioesterase/thiol ester dehydrase-isomerase"/>
    <property type="match status" value="1"/>
</dbReference>
<keyword evidence="2 3" id="KW-0378">Hydrolase</keyword>
<reference evidence="3 4" key="1">
    <citation type="submission" date="2018-06" db="EMBL/GenBank/DDBJ databases">
        <authorList>
            <consortium name="Pathogen Informatics"/>
            <person name="Doyle S."/>
        </authorList>
    </citation>
    <scope>NUCLEOTIDE SEQUENCE [LARGE SCALE GENOMIC DNA]</scope>
    <source>
        <strain evidence="3 4">NCTC13093</strain>
    </source>
</reference>
<dbReference type="InterPro" id="IPR050563">
    <property type="entry name" value="4-hydroxybenzoyl-CoA_TE"/>
</dbReference>